<gene>
    <name evidence="8" type="ORF">HIJ39_02460</name>
</gene>
<dbReference type="Gene3D" id="1.10.3210.10">
    <property type="entry name" value="Hypothetical protein af1432"/>
    <property type="match status" value="1"/>
</dbReference>
<dbReference type="InterPro" id="IPR003607">
    <property type="entry name" value="HD/PDEase_dom"/>
</dbReference>
<name>A0A7Y0L1A5_9FIRM</name>
<dbReference type="GO" id="GO:0046872">
    <property type="term" value="F:metal ion binding"/>
    <property type="evidence" value="ECO:0007669"/>
    <property type="project" value="UniProtKB-KW"/>
</dbReference>
<evidence type="ECO:0000256" key="5">
    <source>
        <dbReference type="ARBA" id="ARBA00023004"/>
    </source>
</evidence>
<dbReference type="Proteomes" id="UP000533476">
    <property type="component" value="Unassembled WGS sequence"/>
</dbReference>
<keyword evidence="4" id="KW-0378">Hydrolase</keyword>
<evidence type="ECO:0000256" key="2">
    <source>
        <dbReference type="ARBA" id="ARBA00022723"/>
    </source>
</evidence>
<dbReference type="InterPro" id="IPR006674">
    <property type="entry name" value="HD_domain"/>
</dbReference>
<dbReference type="GO" id="GO:0008803">
    <property type="term" value="F:bis(5'-nucleosyl)-tetraphosphatase (symmetrical) activity"/>
    <property type="evidence" value="ECO:0007669"/>
    <property type="project" value="UniProtKB-EC"/>
</dbReference>
<comment type="catalytic activity">
    <reaction evidence="6">
        <text>P(1),P(4)-bis(5'-adenosyl) tetraphosphate + H2O = 2 ADP + 2 H(+)</text>
        <dbReference type="Rhea" id="RHEA:24252"/>
        <dbReference type="ChEBI" id="CHEBI:15377"/>
        <dbReference type="ChEBI" id="CHEBI:15378"/>
        <dbReference type="ChEBI" id="CHEBI:58141"/>
        <dbReference type="ChEBI" id="CHEBI:456216"/>
        <dbReference type="EC" id="3.6.1.41"/>
    </reaction>
</comment>
<keyword evidence="3" id="KW-0547">Nucleotide-binding</keyword>
<evidence type="ECO:0000256" key="3">
    <source>
        <dbReference type="ARBA" id="ARBA00022741"/>
    </source>
</evidence>
<dbReference type="NCBIfam" id="TIGR00488">
    <property type="entry name" value="bis(5'-nucleosyl)-tetraphosphatase (symmetrical) YqeK"/>
    <property type="match status" value="1"/>
</dbReference>
<dbReference type="PANTHER" id="PTHR35795">
    <property type="entry name" value="SLR1885 PROTEIN"/>
    <property type="match status" value="1"/>
</dbReference>
<evidence type="ECO:0000313" key="9">
    <source>
        <dbReference type="Proteomes" id="UP000533476"/>
    </source>
</evidence>
<keyword evidence="5" id="KW-0408">Iron</keyword>
<keyword evidence="2" id="KW-0479">Metal-binding</keyword>
<accession>A0A7Y0L1A5</accession>
<comment type="caution">
    <text evidence="8">The sequence shown here is derived from an EMBL/GenBank/DDBJ whole genome shotgun (WGS) entry which is preliminary data.</text>
</comment>
<reference evidence="8 9" key="1">
    <citation type="submission" date="2020-04" db="EMBL/GenBank/DDBJ databases">
        <authorList>
            <person name="Zhang R."/>
            <person name="Schippers A."/>
        </authorList>
    </citation>
    <scope>NUCLEOTIDE SEQUENCE [LARGE SCALE GENOMIC DNA]</scope>
    <source>
        <strain evidence="8 9">DSM 109850</strain>
    </source>
</reference>
<organism evidence="8 9">
    <name type="scientific">Sulfobacillus harzensis</name>
    <dbReference type="NCBI Taxonomy" id="2729629"/>
    <lineage>
        <taxon>Bacteria</taxon>
        <taxon>Bacillati</taxon>
        <taxon>Bacillota</taxon>
        <taxon>Clostridia</taxon>
        <taxon>Eubacteriales</taxon>
        <taxon>Clostridiales Family XVII. Incertae Sedis</taxon>
        <taxon>Sulfobacillus</taxon>
    </lineage>
</organism>
<evidence type="ECO:0000256" key="6">
    <source>
        <dbReference type="ARBA" id="ARBA00049417"/>
    </source>
</evidence>
<dbReference type="EMBL" id="JABBVZ010000005">
    <property type="protein sequence ID" value="NMP21223.1"/>
    <property type="molecule type" value="Genomic_DNA"/>
</dbReference>
<evidence type="ECO:0000313" key="8">
    <source>
        <dbReference type="EMBL" id="NMP21223.1"/>
    </source>
</evidence>
<dbReference type="Pfam" id="PF01966">
    <property type="entry name" value="HD"/>
    <property type="match status" value="1"/>
</dbReference>
<protein>
    <recommendedName>
        <fullName evidence="1">bis(5'-nucleosyl)-tetraphosphatase (symmetrical)</fullName>
        <ecNumber evidence="1">3.6.1.41</ecNumber>
    </recommendedName>
</protein>
<evidence type="ECO:0000256" key="1">
    <source>
        <dbReference type="ARBA" id="ARBA00012506"/>
    </source>
</evidence>
<feature type="domain" description="HD/PDEase" evidence="7">
    <location>
        <begin position="10"/>
        <end position="137"/>
    </location>
</feature>
<dbReference type="PANTHER" id="PTHR35795:SF1">
    <property type="entry name" value="BIS(5'-NUCLEOSYL)-TETRAPHOSPHATASE, SYMMETRICAL"/>
    <property type="match status" value="1"/>
</dbReference>
<evidence type="ECO:0000259" key="7">
    <source>
        <dbReference type="SMART" id="SM00471"/>
    </source>
</evidence>
<sequence length="187" mass="20556">MTLEERFQTLSRHRQAHAERVAAVMRALAQQHHLDEELAWFGGWAHDLAREMSRPALLAEAETLGIVIGPEEQAEPLLLHGPIAAKWVERAGRGTPQVLEAIRYHTTGAANLGPLAQALFIADGVEPGRRYALREALYLQALEDLNGGYCAVLKNTQAYLLSRGLAPHPDMVRALDQCTAGTVQDTH</sequence>
<keyword evidence="9" id="KW-1185">Reference proteome</keyword>
<dbReference type="AlphaFoldDB" id="A0A7Y0L1A5"/>
<dbReference type="InterPro" id="IPR051094">
    <property type="entry name" value="Diverse_Catalytic_Enzymes"/>
</dbReference>
<dbReference type="GO" id="GO:0000166">
    <property type="term" value="F:nucleotide binding"/>
    <property type="evidence" value="ECO:0007669"/>
    <property type="project" value="UniProtKB-KW"/>
</dbReference>
<proteinExistence type="predicted"/>
<dbReference type="InterPro" id="IPR005249">
    <property type="entry name" value="YqeK"/>
</dbReference>
<dbReference type="RefSeq" id="WP_169096350.1">
    <property type="nucleotide sequence ID" value="NZ_JABBVZ010000005.1"/>
</dbReference>
<dbReference type="SUPFAM" id="SSF109604">
    <property type="entry name" value="HD-domain/PDEase-like"/>
    <property type="match status" value="1"/>
</dbReference>
<evidence type="ECO:0000256" key="4">
    <source>
        <dbReference type="ARBA" id="ARBA00022801"/>
    </source>
</evidence>
<dbReference type="EC" id="3.6.1.41" evidence="1"/>
<dbReference type="SMART" id="SM00471">
    <property type="entry name" value="HDc"/>
    <property type="match status" value="1"/>
</dbReference>